<organism evidence="3 4">
    <name type="scientific">Gracilibacillus ureilyticus</name>
    <dbReference type="NCBI Taxonomy" id="531814"/>
    <lineage>
        <taxon>Bacteria</taxon>
        <taxon>Bacillati</taxon>
        <taxon>Bacillota</taxon>
        <taxon>Bacilli</taxon>
        <taxon>Bacillales</taxon>
        <taxon>Bacillaceae</taxon>
        <taxon>Gracilibacillus</taxon>
    </lineage>
</organism>
<evidence type="ECO:0000313" key="4">
    <source>
        <dbReference type="Proteomes" id="UP000199687"/>
    </source>
</evidence>
<protein>
    <recommendedName>
        <fullName evidence="2">YdbS-like PH domain-containing protein</fullName>
    </recommendedName>
</protein>
<dbReference type="PANTHER" id="PTHR34473">
    <property type="entry name" value="UPF0699 TRANSMEMBRANE PROTEIN YDBS"/>
    <property type="match status" value="1"/>
</dbReference>
<dbReference type="Pfam" id="PF03703">
    <property type="entry name" value="bPH_2"/>
    <property type="match status" value="1"/>
</dbReference>
<keyword evidence="1" id="KW-0812">Transmembrane</keyword>
<feature type="transmembrane region" description="Helical" evidence="1">
    <location>
        <begin position="17"/>
        <end position="42"/>
    </location>
</feature>
<dbReference type="Proteomes" id="UP000199687">
    <property type="component" value="Unassembled WGS sequence"/>
</dbReference>
<sequence>MEPGELTERLSPKAPKVWLLGEIILDVIGYFIIIILFCLDYFFEWVYWIGWILIGLAILSVFGSFYSLLRPKYLYRSWYYRVDEEFFQCKYGVWREKWVTVPMSKVQSVSTEQGPLLRKYQLRTISIETMGSSHTIPALEEITALRLREQIAEYAKLKEVEEV</sequence>
<reference evidence="3 4" key="1">
    <citation type="submission" date="2016-10" db="EMBL/GenBank/DDBJ databases">
        <authorList>
            <person name="de Groot N.N."/>
        </authorList>
    </citation>
    <scope>NUCLEOTIDE SEQUENCE [LARGE SCALE GENOMIC DNA]</scope>
    <source>
        <strain evidence="3 4">CGMCC 1.7727</strain>
    </source>
</reference>
<keyword evidence="1" id="KW-0472">Membrane</keyword>
<keyword evidence="4" id="KW-1185">Reference proteome</keyword>
<accession>A0A1H9R687</accession>
<feature type="transmembrane region" description="Helical" evidence="1">
    <location>
        <begin position="48"/>
        <end position="69"/>
    </location>
</feature>
<keyword evidence="1" id="KW-1133">Transmembrane helix</keyword>
<gene>
    <name evidence="3" type="ORF">SAMN04487944_10841</name>
</gene>
<proteinExistence type="predicted"/>
<dbReference type="PANTHER" id="PTHR34473:SF2">
    <property type="entry name" value="UPF0699 TRANSMEMBRANE PROTEIN YDBT"/>
    <property type="match status" value="1"/>
</dbReference>
<name>A0A1H9R687_9BACI</name>
<feature type="domain" description="YdbS-like PH" evidence="2">
    <location>
        <begin position="75"/>
        <end position="151"/>
    </location>
</feature>
<evidence type="ECO:0000256" key="1">
    <source>
        <dbReference type="SAM" id="Phobius"/>
    </source>
</evidence>
<evidence type="ECO:0000259" key="2">
    <source>
        <dbReference type="Pfam" id="PF03703"/>
    </source>
</evidence>
<dbReference type="AlphaFoldDB" id="A0A1H9R687"/>
<dbReference type="STRING" id="531814.SAMN04487944_10841"/>
<dbReference type="RefSeq" id="WP_089740594.1">
    <property type="nucleotide sequence ID" value="NZ_FOGL01000008.1"/>
</dbReference>
<dbReference type="EMBL" id="FOGL01000008">
    <property type="protein sequence ID" value="SER68218.1"/>
    <property type="molecule type" value="Genomic_DNA"/>
</dbReference>
<evidence type="ECO:0000313" key="3">
    <source>
        <dbReference type="EMBL" id="SER68218.1"/>
    </source>
</evidence>
<dbReference type="OrthoDB" id="2437193at2"/>
<dbReference type="InterPro" id="IPR005182">
    <property type="entry name" value="YdbS-like_PH"/>
</dbReference>